<dbReference type="InterPro" id="IPR017452">
    <property type="entry name" value="GPCR_Rhodpsn_7TM"/>
</dbReference>
<evidence type="ECO:0000256" key="1">
    <source>
        <dbReference type="ARBA" id="ARBA00004651"/>
    </source>
</evidence>
<sequence length="340" mass="38588">IDPNTAPCVRSEVGNFTRIFSPMVLSVVFVVGLIGNGLVAVVLGKRRCPWLLADCYLFQLALADLLLVLSLPFWAAELTWGWIFSEGLCKLLGTLTSTNGYSTVFLLACISVERYLAIVHAIQLYHRWKLLHTYLASAVLWGVSLGLSAVESHFRTVSFFSQAGRFVCHLGFEAQEAESWRLGLRLISFFLGFLLPVLVMFFCYSRIAVRLWRARLFGKVPALRLLLAILVLFVLSWAPYHAFLLMDSLRRQGHFGRSCAWGKALDYGLLFTHTLGLTHCCLNPLVYAFAGVKFRRELSRLWHRRDKSEGHRPSLSKCEWSQPTEHATTRSIDYDYSVVM</sequence>
<keyword evidence="5 9" id="KW-0297">G-protein coupled receptor</keyword>
<dbReference type="PROSITE" id="PS50262">
    <property type="entry name" value="G_PROTEIN_RECEP_F1_2"/>
    <property type="match status" value="1"/>
</dbReference>
<proteinExistence type="inferred from homology"/>
<evidence type="ECO:0000313" key="13">
    <source>
        <dbReference type="RefSeq" id="XP_015284187.1"/>
    </source>
</evidence>
<dbReference type="PROSITE" id="PS00237">
    <property type="entry name" value="G_PROTEIN_RECEP_F1_1"/>
    <property type="match status" value="1"/>
</dbReference>
<keyword evidence="2" id="KW-1003">Cell membrane</keyword>
<dbReference type="Proteomes" id="UP000694871">
    <property type="component" value="Unplaced"/>
</dbReference>
<keyword evidence="7 9" id="KW-0675">Receptor</keyword>
<evidence type="ECO:0000256" key="5">
    <source>
        <dbReference type="ARBA" id="ARBA00023040"/>
    </source>
</evidence>
<feature type="non-terminal residue" evidence="13">
    <location>
        <position position="1"/>
    </location>
</feature>
<gene>
    <name evidence="13" type="primary">LOC107125255</name>
</gene>
<dbReference type="InterPro" id="IPR000355">
    <property type="entry name" value="Chemokine_rcpt"/>
</dbReference>
<comment type="subcellular location">
    <subcellularLocation>
        <location evidence="1">Cell membrane</location>
        <topology evidence="1">Multi-pass membrane protein</topology>
    </subcellularLocation>
</comment>
<keyword evidence="12" id="KW-1185">Reference proteome</keyword>
<evidence type="ECO:0000259" key="11">
    <source>
        <dbReference type="PROSITE" id="PS50262"/>
    </source>
</evidence>
<feature type="transmembrane region" description="Helical" evidence="10">
    <location>
        <begin position="264"/>
        <end position="290"/>
    </location>
</feature>
<feature type="domain" description="G-protein coupled receptors family 1 profile" evidence="11">
    <location>
        <begin position="35"/>
        <end position="287"/>
    </location>
</feature>
<feature type="transmembrane region" description="Helical" evidence="10">
    <location>
        <begin position="131"/>
        <end position="150"/>
    </location>
</feature>
<organism evidence="12 13">
    <name type="scientific">Gekko japonicus</name>
    <name type="common">Schlegel's Japanese gecko</name>
    <dbReference type="NCBI Taxonomy" id="146911"/>
    <lineage>
        <taxon>Eukaryota</taxon>
        <taxon>Metazoa</taxon>
        <taxon>Chordata</taxon>
        <taxon>Craniata</taxon>
        <taxon>Vertebrata</taxon>
        <taxon>Euteleostomi</taxon>
        <taxon>Lepidosauria</taxon>
        <taxon>Squamata</taxon>
        <taxon>Bifurcata</taxon>
        <taxon>Gekkota</taxon>
        <taxon>Gekkonidae</taxon>
        <taxon>Gekkoninae</taxon>
        <taxon>Gekko</taxon>
    </lineage>
</organism>
<evidence type="ECO:0000256" key="6">
    <source>
        <dbReference type="ARBA" id="ARBA00023136"/>
    </source>
</evidence>
<evidence type="ECO:0000313" key="12">
    <source>
        <dbReference type="Proteomes" id="UP000694871"/>
    </source>
</evidence>
<dbReference type="SUPFAM" id="SSF81321">
    <property type="entry name" value="Family A G protein-coupled receptor-like"/>
    <property type="match status" value="1"/>
</dbReference>
<dbReference type="Gene3D" id="1.20.1070.10">
    <property type="entry name" value="Rhodopsin 7-helix transmembrane proteins"/>
    <property type="match status" value="1"/>
</dbReference>
<dbReference type="RefSeq" id="XP_015284187.1">
    <property type="nucleotide sequence ID" value="XM_015428701.1"/>
</dbReference>
<dbReference type="PRINTS" id="PR00237">
    <property type="entry name" value="GPCRRHODOPSN"/>
</dbReference>
<evidence type="ECO:0000256" key="10">
    <source>
        <dbReference type="SAM" id="Phobius"/>
    </source>
</evidence>
<dbReference type="InterPro" id="IPR000276">
    <property type="entry name" value="GPCR_Rhodpsn"/>
</dbReference>
<evidence type="ECO:0000256" key="9">
    <source>
        <dbReference type="RuleBase" id="RU000688"/>
    </source>
</evidence>
<feature type="transmembrane region" description="Helical" evidence="10">
    <location>
        <begin position="225"/>
        <end position="244"/>
    </location>
</feature>
<dbReference type="PRINTS" id="PR00657">
    <property type="entry name" value="CCCHEMOKINER"/>
</dbReference>
<feature type="transmembrane region" description="Helical" evidence="10">
    <location>
        <begin position="182"/>
        <end position="204"/>
    </location>
</feature>
<dbReference type="CDD" id="cd14984">
    <property type="entry name" value="7tmA_Chemokine_R"/>
    <property type="match status" value="1"/>
</dbReference>
<keyword evidence="4 10" id="KW-1133">Transmembrane helix</keyword>
<evidence type="ECO:0000256" key="8">
    <source>
        <dbReference type="ARBA" id="ARBA00023224"/>
    </source>
</evidence>
<comment type="similarity">
    <text evidence="9">Belongs to the G-protein coupled receptor 1 family.</text>
</comment>
<evidence type="ECO:0000256" key="3">
    <source>
        <dbReference type="ARBA" id="ARBA00022692"/>
    </source>
</evidence>
<dbReference type="Pfam" id="PF00001">
    <property type="entry name" value="7tm_1"/>
    <property type="match status" value="1"/>
</dbReference>
<dbReference type="GeneID" id="107125255"/>
<dbReference type="PANTHER" id="PTHR10489">
    <property type="entry name" value="CELL ADHESION MOLECULE"/>
    <property type="match status" value="1"/>
</dbReference>
<evidence type="ECO:0000256" key="2">
    <source>
        <dbReference type="ARBA" id="ARBA00022475"/>
    </source>
</evidence>
<dbReference type="PANTHER" id="PTHR10489:SF947">
    <property type="entry name" value="C-X-C CHEMOKINE RECEPTOR TYPE 3-2"/>
    <property type="match status" value="1"/>
</dbReference>
<name>A0ABM1LE00_GEKJA</name>
<evidence type="ECO:0000256" key="7">
    <source>
        <dbReference type="ARBA" id="ARBA00023170"/>
    </source>
</evidence>
<reference evidence="13" key="1">
    <citation type="submission" date="2025-08" db="UniProtKB">
        <authorList>
            <consortium name="RefSeq"/>
        </authorList>
    </citation>
    <scope>IDENTIFICATION</scope>
</reference>
<evidence type="ECO:0000256" key="4">
    <source>
        <dbReference type="ARBA" id="ARBA00022989"/>
    </source>
</evidence>
<accession>A0ABM1LE00</accession>
<dbReference type="InterPro" id="IPR050119">
    <property type="entry name" value="CCR1-9-like"/>
</dbReference>
<feature type="transmembrane region" description="Helical" evidence="10">
    <location>
        <begin position="19"/>
        <end position="43"/>
    </location>
</feature>
<protein>
    <submittedName>
        <fullName evidence="13">C-X-C chemokine receptor type 3-like</fullName>
    </submittedName>
</protein>
<keyword evidence="3 9" id="KW-0812">Transmembrane</keyword>
<keyword evidence="8 9" id="KW-0807">Transducer</keyword>
<keyword evidence="6 10" id="KW-0472">Membrane</keyword>
<feature type="transmembrane region" description="Helical" evidence="10">
    <location>
        <begin position="55"/>
        <end position="75"/>
    </location>
</feature>